<evidence type="ECO:0000313" key="5">
    <source>
        <dbReference type="Proteomes" id="UP000772434"/>
    </source>
</evidence>
<dbReference type="Pfam" id="PF00240">
    <property type="entry name" value="ubiquitin"/>
    <property type="match status" value="1"/>
</dbReference>
<dbReference type="InterPro" id="IPR018200">
    <property type="entry name" value="USP_CS"/>
</dbReference>
<accession>A0A9P5Q4Z4</accession>
<dbReference type="InterPro" id="IPR035927">
    <property type="entry name" value="DUSP-like_sf"/>
</dbReference>
<comment type="caution">
    <text evidence="4">The sequence shown here is derived from an EMBL/GenBank/DDBJ whole genome shotgun (WGS) entry which is preliminary data.</text>
</comment>
<dbReference type="Gene3D" id="3.10.20.90">
    <property type="entry name" value="Phosphatidylinositol 3-kinase Catalytic Subunit, Chain A, domain 1"/>
    <property type="match status" value="1"/>
</dbReference>
<feature type="compositionally biased region" description="Basic residues" evidence="1">
    <location>
        <begin position="471"/>
        <end position="484"/>
    </location>
</feature>
<dbReference type="EMBL" id="JADNRY010000010">
    <property type="protein sequence ID" value="KAF9075146.1"/>
    <property type="molecule type" value="Genomic_DNA"/>
</dbReference>
<evidence type="ECO:0000256" key="1">
    <source>
        <dbReference type="SAM" id="MobiDB-lite"/>
    </source>
</evidence>
<protein>
    <submittedName>
        <fullName evidence="4">Cysteine proteinase</fullName>
    </submittedName>
</protein>
<dbReference type="PROSITE" id="PS50053">
    <property type="entry name" value="UBIQUITIN_2"/>
    <property type="match status" value="1"/>
</dbReference>
<evidence type="ECO:0000313" key="4">
    <source>
        <dbReference type="EMBL" id="KAF9075146.1"/>
    </source>
</evidence>
<dbReference type="AlphaFoldDB" id="A0A9P5Q4Z4"/>
<dbReference type="GO" id="GO:0005829">
    <property type="term" value="C:cytosol"/>
    <property type="evidence" value="ECO:0007669"/>
    <property type="project" value="TreeGrafter"/>
</dbReference>
<dbReference type="InterPro" id="IPR019954">
    <property type="entry name" value="Ubiquitin_CS"/>
</dbReference>
<dbReference type="GO" id="GO:0004843">
    <property type="term" value="F:cysteine-type deubiquitinase activity"/>
    <property type="evidence" value="ECO:0007669"/>
    <property type="project" value="InterPro"/>
</dbReference>
<dbReference type="InterPro" id="IPR038765">
    <property type="entry name" value="Papain-like_cys_pep_sf"/>
</dbReference>
<proteinExistence type="predicted"/>
<dbReference type="SUPFAM" id="SSF54001">
    <property type="entry name" value="Cysteine proteinases"/>
    <property type="match status" value="1"/>
</dbReference>
<dbReference type="InterPro" id="IPR000626">
    <property type="entry name" value="Ubiquitin-like_dom"/>
</dbReference>
<dbReference type="Pfam" id="PF00443">
    <property type="entry name" value="UCH"/>
    <property type="match status" value="1"/>
</dbReference>
<dbReference type="OrthoDB" id="289038at2759"/>
<dbReference type="SUPFAM" id="SSF143791">
    <property type="entry name" value="DUSP-like"/>
    <property type="match status" value="1"/>
</dbReference>
<dbReference type="SUPFAM" id="SSF54236">
    <property type="entry name" value="Ubiquitin-like"/>
    <property type="match status" value="1"/>
</dbReference>
<evidence type="ECO:0000259" key="2">
    <source>
        <dbReference type="PROSITE" id="PS50053"/>
    </source>
</evidence>
<dbReference type="PROSITE" id="PS00973">
    <property type="entry name" value="USP_2"/>
    <property type="match status" value="1"/>
</dbReference>
<dbReference type="PROSITE" id="PS00299">
    <property type="entry name" value="UBIQUITIN_1"/>
    <property type="match status" value="1"/>
</dbReference>
<evidence type="ECO:0000259" key="3">
    <source>
        <dbReference type="PROSITE" id="PS50235"/>
    </source>
</evidence>
<dbReference type="InterPro" id="IPR050164">
    <property type="entry name" value="Peptidase_C19"/>
</dbReference>
<feature type="domain" description="Ubiquitin-like" evidence="2">
    <location>
        <begin position="981"/>
        <end position="1048"/>
    </location>
</feature>
<organism evidence="4 5">
    <name type="scientific">Rhodocollybia butyracea</name>
    <dbReference type="NCBI Taxonomy" id="206335"/>
    <lineage>
        <taxon>Eukaryota</taxon>
        <taxon>Fungi</taxon>
        <taxon>Dikarya</taxon>
        <taxon>Basidiomycota</taxon>
        <taxon>Agaricomycotina</taxon>
        <taxon>Agaricomycetes</taxon>
        <taxon>Agaricomycetidae</taxon>
        <taxon>Agaricales</taxon>
        <taxon>Marasmiineae</taxon>
        <taxon>Omphalotaceae</taxon>
        <taxon>Rhodocollybia</taxon>
    </lineage>
</organism>
<dbReference type="PROSITE" id="PS50235">
    <property type="entry name" value="USP_3"/>
    <property type="match status" value="1"/>
</dbReference>
<dbReference type="InterPro" id="IPR028889">
    <property type="entry name" value="USP"/>
</dbReference>
<dbReference type="PANTHER" id="PTHR24006">
    <property type="entry name" value="UBIQUITIN CARBOXYL-TERMINAL HYDROLASE"/>
    <property type="match status" value="1"/>
</dbReference>
<dbReference type="InterPro" id="IPR001394">
    <property type="entry name" value="Peptidase_C19_UCH"/>
</dbReference>
<sequence length="1081" mass="122423">MAKRTREASPSSKGLVAGQILRRQVLNSWGWVGTEATSSSSITRDHLLATCGLSRRNNHPFCRTKYKSKSRRDQFTEPATSETNEETPDDVIVISDGEDEGHVCSKRSCRANPNCLNYLGQDKWEDEDLAIDNFLPVAQLGENPILLAKDPDIPVGLKNLGATCYANASLQVWFRSSNFTSGVYSCQPLESESKFMDSPIFQLQVTFAALQESIQNVFNPSKLVESLQLRAAEQQDAQEFSKLFMTHLDAEFKKQPDPALQSLVNAQFEGEQVYGTKCHNCNYCSERSSNFWEIEVNFQNNSKLEDRIDVLLEPETLTGDNRYFCVRCNSLQDATRYTELRKLPPTLHISLLRFVYDLKTMERKKSKSAIVFPKVLDMNQFIGSSSKKEAVSHGHSNNVYELRGILLHKGPSAYHGHYEAQVFDYGSNSWYQFNDEKVTQIDKLGDKRPSKKVVIDVDDSGGKDEENPTGSKRKKKVNGSRKRQRVDDSEDEMTPPPKLIQTEASGEIYSKDAYMLIYALRQSDSKVTASEAIPPPRAMNVINSLNTSHDKECEMYTKREKSVLSALKARRAQVLDIYRSWAVSSADEDCVVVSRQALEDWLRQYSVKGSFSNSEPNDDDEAQSKLTVVAVNDILCEHGLLDHRSADKIKRISRGAYTKIVEQTKCIFEPALSLDDVCPNCVNSTFKERLYQIEHPRVVAEFSEKANVADEHSGFWISKAWLKDWSLQKPKMHIASEDDPPPDSPDFVNDVRCEHGSLSLNNAARRRISPGACKILTALFPNWTPISVIDEACSICEVVVSELKASNFEHRKRAETEKAKLKHLLEYACDGDMFLLENVPCALVPLDFVRKWRRWANKPASTNRPDSLDNSIFFCEHDMLNLDLSDIESTAAIIKRSEWEDLVTFYSAHPLIALSPSHDDHTRFRLDFPVCSECRQKRLSDWVVTEIVVQLHNKNASKEIGEPPRKKVTYGKTSARQSKRLRQIRELGEKKRVTVAKIMTVKDVKVAISEQFEIPTICQRLLLHGVELLDNEASIESLHLLSNDILELHEESESHDFDESYEVVSRRDEGKGFGGTLLGGT</sequence>
<feature type="domain" description="USP" evidence="3">
    <location>
        <begin position="155"/>
        <end position="521"/>
    </location>
</feature>
<dbReference type="GO" id="GO:0016579">
    <property type="term" value="P:protein deubiquitination"/>
    <property type="evidence" value="ECO:0007669"/>
    <property type="project" value="InterPro"/>
</dbReference>
<dbReference type="GO" id="GO:0005634">
    <property type="term" value="C:nucleus"/>
    <property type="evidence" value="ECO:0007669"/>
    <property type="project" value="TreeGrafter"/>
</dbReference>
<keyword evidence="5" id="KW-1185">Reference proteome</keyword>
<gene>
    <name evidence="4" type="ORF">BDP27DRAFT_1315581</name>
</gene>
<dbReference type="PROSITE" id="PS00972">
    <property type="entry name" value="USP_1"/>
    <property type="match status" value="1"/>
</dbReference>
<dbReference type="InterPro" id="IPR029071">
    <property type="entry name" value="Ubiquitin-like_domsf"/>
</dbReference>
<name>A0A9P5Q4Z4_9AGAR</name>
<feature type="region of interest" description="Disordered" evidence="1">
    <location>
        <begin position="452"/>
        <end position="502"/>
    </location>
</feature>
<dbReference type="Proteomes" id="UP000772434">
    <property type="component" value="Unassembled WGS sequence"/>
</dbReference>
<reference evidence="4" key="1">
    <citation type="submission" date="2020-11" db="EMBL/GenBank/DDBJ databases">
        <authorList>
            <consortium name="DOE Joint Genome Institute"/>
            <person name="Ahrendt S."/>
            <person name="Riley R."/>
            <person name="Andreopoulos W."/>
            <person name="Labutti K."/>
            <person name="Pangilinan J."/>
            <person name="Ruiz-Duenas F.J."/>
            <person name="Barrasa J.M."/>
            <person name="Sanchez-Garcia M."/>
            <person name="Camarero S."/>
            <person name="Miyauchi S."/>
            <person name="Serrano A."/>
            <person name="Linde D."/>
            <person name="Babiker R."/>
            <person name="Drula E."/>
            <person name="Ayuso-Fernandez I."/>
            <person name="Pacheco R."/>
            <person name="Padilla G."/>
            <person name="Ferreira P."/>
            <person name="Barriuso J."/>
            <person name="Kellner H."/>
            <person name="Castanera R."/>
            <person name="Alfaro M."/>
            <person name="Ramirez L."/>
            <person name="Pisabarro A.G."/>
            <person name="Kuo A."/>
            <person name="Tritt A."/>
            <person name="Lipzen A."/>
            <person name="He G."/>
            <person name="Yan M."/>
            <person name="Ng V."/>
            <person name="Cullen D."/>
            <person name="Martin F."/>
            <person name="Rosso M.-N."/>
            <person name="Henrissat B."/>
            <person name="Hibbett D."/>
            <person name="Martinez A.T."/>
            <person name="Grigoriev I.V."/>
        </authorList>
    </citation>
    <scope>NUCLEOTIDE SEQUENCE</scope>
    <source>
        <strain evidence="4">AH 40177</strain>
    </source>
</reference>
<dbReference type="Gene3D" id="3.90.70.10">
    <property type="entry name" value="Cysteine proteinases"/>
    <property type="match status" value="1"/>
</dbReference>